<reference evidence="1" key="1">
    <citation type="submission" date="2019-11" db="EMBL/GenBank/DDBJ databases">
        <title>Nori genome reveals adaptations in red seaweeds to the harsh intertidal environment.</title>
        <authorList>
            <person name="Wang D."/>
            <person name="Mao Y."/>
        </authorList>
    </citation>
    <scope>NUCLEOTIDE SEQUENCE</scope>
    <source>
        <tissue evidence="1">Gametophyte</tissue>
    </source>
</reference>
<name>A0ACC3BNZ5_PYRYE</name>
<dbReference type="Proteomes" id="UP000798662">
    <property type="component" value="Chromosome 1"/>
</dbReference>
<gene>
    <name evidence="1" type="ORF">I4F81_002045</name>
</gene>
<sequence length="426" mass="40546">MAVAVILLGLGGVGRAVLARLRASSPAVTGTEFTIVAVADSASILTAAPDPGGGGGARFPSLDAPTLDAVVAAKEARRPLASVGTAGHPVVLGSRVCGGGGSGGNDDGSAEDGVLLGMAAAAAAAGDTPLLIDATASAETTQLLVAAAAAGVRVVSANKVPFSSDLPSFAALLPSPAGDGAAADGASPDGGAARPDGAAAAARARRLVRAEAAVAAGTPVIAALTRLVSSGDRVHRIVGCVSGTLGVLTTAVAAGTPLSTAVAAARAGGLTEPDPRADLSGGDVARKALIMGRLAGLPAPGLDAIPVEPFVGRPHLAAGGDDVDAWLAALPAADAAAAAAVAAGHRYVVTVDVAKGTVAVGWAALPPGSPLAGLAGAANAVAITSDCYPPGEELLLRGSGAGVDVTALGVLADAVELAHTADVRPL</sequence>
<dbReference type="EMBL" id="CM020618">
    <property type="protein sequence ID" value="KAK1859449.1"/>
    <property type="molecule type" value="Genomic_DNA"/>
</dbReference>
<keyword evidence="2" id="KW-1185">Reference proteome</keyword>
<accession>A0ACC3BNZ5</accession>
<comment type="caution">
    <text evidence="1">The sequence shown here is derived from an EMBL/GenBank/DDBJ whole genome shotgun (WGS) entry which is preliminary data.</text>
</comment>
<protein>
    <submittedName>
        <fullName evidence="1">Uncharacterized protein</fullName>
    </submittedName>
</protein>
<proteinExistence type="predicted"/>
<organism evidence="1 2">
    <name type="scientific">Pyropia yezoensis</name>
    <name type="common">Susabi-nori</name>
    <name type="synonym">Porphyra yezoensis</name>
    <dbReference type="NCBI Taxonomy" id="2788"/>
    <lineage>
        <taxon>Eukaryota</taxon>
        <taxon>Rhodophyta</taxon>
        <taxon>Bangiophyceae</taxon>
        <taxon>Bangiales</taxon>
        <taxon>Bangiaceae</taxon>
        <taxon>Pyropia</taxon>
    </lineage>
</organism>
<evidence type="ECO:0000313" key="1">
    <source>
        <dbReference type="EMBL" id="KAK1859449.1"/>
    </source>
</evidence>
<evidence type="ECO:0000313" key="2">
    <source>
        <dbReference type="Proteomes" id="UP000798662"/>
    </source>
</evidence>